<dbReference type="RefSeq" id="WP_186745715.1">
    <property type="nucleotide sequence ID" value="NZ_CP060394.1"/>
</dbReference>
<accession>A0A7G8BN28</accession>
<dbReference type="Pfam" id="PF02602">
    <property type="entry name" value="HEM4"/>
    <property type="match status" value="1"/>
</dbReference>
<evidence type="ECO:0000256" key="2">
    <source>
        <dbReference type="ARBA" id="ARBA00008133"/>
    </source>
</evidence>
<comment type="function">
    <text evidence="6 9">Catalyzes cyclization of the linear tetrapyrrole, hydroxymethylbilane, to the macrocyclic uroporphyrinogen III.</text>
</comment>
<reference evidence="11 12" key="1">
    <citation type="submission" date="2020-08" db="EMBL/GenBank/DDBJ databases">
        <title>Edaphobacter telluris sp. nov. and Acidobacterium dinghuensis sp. nov., two acidobacteria isolated from forest soil.</title>
        <authorList>
            <person name="Fu J."/>
            <person name="Qiu L."/>
        </authorList>
    </citation>
    <scope>NUCLEOTIDE SEQUENCE [LARGE SCALE GENOMIC DNA]</scope>
    <source>
        <strain evidence="11">4Y35</strain>
    </source>
</reference>
<keyword evidence="4 9" id="KW-0456">Lyase</keyword>
<comment type="similarity">
    <text evidence="2 9">Belongs to the uroporphyrinogen-III synthase family.</text>
</comment>
<evidence type="ECO:0000256" key="1">
    <source>
        <dbReference type="ARBA" id="ARBA00004772"/>
    </source>
</evidence>
<dbReference type="EC" id="4.2.1.75" evidence="3 9"/>
<dbReference type="GO" id="GO:0006782">
    <property type="term" value="P:protoporphyrinogen IX biosynthetic process"/>
    <property type="evidence" value="ECO:0007669"/>
    <property type="project" value="UniProtKB-UniRule"/>
</dbReference>
<evidence type="ECO:0000256" key="3">
    <source>
        <dbReference type="ARBA" id="ARBA00013109"/>
    </source>
</evidence>
<dbReference type="AlphaFoldDB" id="A0A7G8BN28"/>
<dbReference type="GO" id="GO:0004852">
    <property type="term" value="F:uroporphyrinogen-III synthase activity"/>
    <property type="evidence" value="ECO:0007669"/>
    <property type="project" value="UniProtKB-UniRule"/>
</dbReference>
<name>A0A7G8BN28_9BACT</name>
<dbReference type="Gene3D" id="3.40.50.10090">
    <property type="match status" value="2"/>
</dbReference>
<dbReference type="EMBL" id="CP060394">
    <property type="protein sequence ID" value="QNI33948.1"/>
    <property type="molecule type" value="Genomic_DNA"/>
</dbReference>
<dbReference type="InterPro" id="IPR036108">
    <property type="entry name" value="4pyrrol_syn_uPrphyn_synt_sf"/>
</dbReference>
<dbReference type="KEGG" id="adin:H7849_08590"/>
<evidence type="ECO:0000313" key="11">
    <source>
        <dbReference type="EMBL" id="QNI33948.1"/>
    </source>
</evidence>
<evidence type="ECO:0000256" key="5">
    <source>
        <dbReference type="ARBA" id="ARBA00023244"/>
    </source>
</evidence>
<dbReference type="Proteomes" id="UP000515312">
    <property type="component" value="Chromosome"/>
</dbReference>
<evidence type="ECO:0000313" key="12">
    <source>
        <dbReference type="Proteomes" id="UP000515312"/>
    </source>
</evidence>
<dbReference type="UniPathway" id="UPA00251">
    <property type="reaction ID" value="UER00320"/>
</dbReference>
<comment type="pathway">
    <text evidence="1 9">Porphyrin-containing compound metabolism; protoporphyrin-IX biosynthesis; coproporphyrinogen-III from 5-aminolevulinate: step 3/4.</text>
</comment>
<evidence type="ECO:0000256" key="4">
    <source>
        <dbReference type="ARBA" id="ARBA00023239"/>
    </source>
</evidence>
<evidence type="ECO:0000256" key="6">
    <source>
        <dbReference type="ARBA" id="ARBA00037589"/>
    </source>
</evidence>
<evidence type="ECO:0000256" key="7">
    <source>
        <dbReference type="ARBA" id="ARBA00040167"/>
    </source>
</evidence>
<evidence type="ECO:0000259" key="10">
    <source>
        <dbReference type="Pfam" id="PF02602"/>
    </source>
</evidence>
<dbReference type="SUPFAM" id="SSF69618">
    <property type="entry name" value="HemD-like"/>
    <property type="match status" value="1"/>
</dbReference>
<protein>
    <recommendedName>
        <fullName evidence="7 9">Uroporphyrinogen-III synthase</fullName>
        <ecNumber evidence="3 9">4.2.1.75</ecNumber>
    </recommendedName>
</protein>
<feature type="domain" description="Tetrapyrrole biosynthesis uroporphyrinogen III synthase" evidence="10">
    <location>
        <begin position="22"/>
        <end position="252"/>
    </location>
</feature>
<comment type="catalytic activity">
    <reaction evidence="8 9">
        <text>hydroxymethylbilane = uroporphyrinogen III + H2O</text>
        <dbReference type="Rhea" id="RHEA:18965"/>
        <dbReference type="ChEBI" id="CHEBI:15377"/>
        <dbReference type="ChEBI" id="CHEBI:57308"/>
        <dbReference type="ChEBI" id="CHEBI:57845"/>
        <dbReference type="EC" id="4.2.1.75"/>
    </reaction>
</comment>
<evidence type="ECO:0000256" key="9">
    <source>
        <dbReference type="RuleBase" id="RU366031"/>
    </source>
</evidence>
<dbReference type="GO" id="GO:0006780">
    <property type="term" value="P:uroporphyrinogen III biosynthetic process"/>
    <property type="evidence" value="ECO:0007669"/>
    <property type="project" value="UniProtKB-UniRule"/>
</dbReference>
<keyword evidence="12" id="KW-1185">Reference proteome</keyword>
<dbReference type="PANTHER" id="PTHR38042:SF1">
    <property type="entry name" value="UROPORPHYRINOGEN-III SYNTHASE, CHLOROPLASTIC"/>
    <property type="match status" value="1"/>
</dbReference>
<gene>
    <name evidence="11" type="ORF">H7849_08590</name>
</gene>
<keyword evidence="5 9" id="KW-0627">Porphyrin biosynthesis</keyword>
<dbReference type="InterPro" id="IPR003754">
    <property type="entry name" value="4pyrrol_synth_uPrphyn_synth"/>
</dbReference>
<organism evidence="11 12">
    <name type="scientific">Alloacidobacterium dinghuense</name>
    <dbReference type="NCBI Taxonomy" id="2763107"/>
    <lineage>
        <taxon>Bacteria</taxon>
        <taxon>Pseudomonadati</taxon>
        <taxon>Acidobacteriota</taxon>
        <taxon>Terriglobia</taxon>
        <taxon>Terriglobales</taxon>
        <taxon>Acidobacteriaceae</taxon>
        <taxon>Alloacidobacterium</taxon>
    </lineage>
</organism>
<dbReference type="PANTHER" id="PTHR38042">
    <property type="entry name" value="UROPORPHYRINOGEN-III SYNTHASE, CHLOROPLASTIC"/>
    <property type="match status" value="1"/>
</dbReference>
<evidence type="ECO:0000256" key="8">
    <source>
        <dbReference type="ARBA" id="ARBA00048617"/>
    </source>
</evidence>
<dbReference type="InterPro" id="IPR039793">
    <property type="entry name" value="UROS/Hem4"/>
</dbReference>
<sequence>MSELPLKGRIIVVTRPRRQVSRLRTELEALGACVIELPTIEIVPPESYEPLDAALQDLSQYQWLIVTSANTVPVLAGRLALLQVEPSSVSGVQVVAVGSATAAALREAGFRVDLIPPKYVAESVVDILRDKVAGSRVLLTRAAVARDVIPDELRRLGATVDVVDAYRSAIPEESIALVSGVFLNTPLPDAVTFTSSSTATNFFHLLEEARICSVPEGVRALSIGPITSATLRELGWEPAAEAEQHDVDGLVQATLRALPPSSLCFC</sequence>
<proteinExistence type="inferred from homology"/>
<dbReference type="CDD" id="cd06578">
    <property type="entry name" value="HemD"/>
    <property type="match status" value="1"/>
</dbReference>